<dbReference type="PANTHER" id="PTHR21496">
    <property type="entry name" value="FERREDOXIN-RELATED"/>
    <property type="match status" value="1"/>
</dbReference>
<comment type="similarity">
    <text evidence="6">Belongs to the bacterial ring-hydroxylating dioxygenase ferredoxin component family.</text>
</comment>
<evidence type="ECO:0000313" key="7">
    <source>
        <dbReference type="EMBL" id="ABD09602.1"/>
    </source>
</evidence>
<evidence type="ECO:0000256" key="4">
    <source>
        <dbReference type="ARBA" id="ARBA00023014"/>
    </source>
</evidence>
<evidence type="ECO:0000256" key="3">
    <source>
        <dbReference type="ARBA" id="ARBA00023004"/>
    </source>
</evidence>
<dbReference type="EMBL" id="CP000249">
    <property type="protein sequence ID" value="ABD09602.1"/>
    <property type="molecule type" value="Genomic_DNA"/>
</dbReference>
<dbReference type="CDD" id="cd03474">
    <property type="entry name" value="Rieske_T4moC"/>
    <property type="match status" value="1"/>
</dbReference>
<dbReference type="GO" id="GO:0016705">
    <property type="term" value="F:oxidoreductase activity, acting on paired donors, with incorporation or reduction of molecular oxygen"/>
    <property type="evidence" value="ECO:0007669"/>
    <property type="project" value="UniProtKB-ARBA"/>
</dbReference>
<dbReference type="InterPro" id="IPR036922">
    <property type="entry name" value="Rieske_2Fe-2S_sf"/>
</dbReference>
<dbReference type="GO" id="GO:0051537">
    <property type="term" value="F:2 iron, 2 sulfur cluster binding"/>
    <property type="evidence" value="ECO:0007669"/>
    <property type="project" value="UniProtKB-KW"/>
</dbReference>
<evidence type="ECO:0000256" key="2">
    <source>
        <dbReference type="ARBA" id="ARBA00022723"/>
    </source>
</evidence>
<keyword evidence="7" id="KW-0560">Oxidoreductase</keyword>
<evidence type="ECO:0000256" key="6">
    <source>
        <dbReference type="ARBA" id="ARBA00038001"/>
    </source>
</evidence>
<dbReference type="GO" id="GO:0004497">
    <property type="term" value="F:monooxygenase activity"/>
    <property type="evidence" value="ECO:0007669"/>
    <property type="project" value="UniProtKB-ARBA"/>
</dbReference>
<keyword evidence="1" id="KW-0001">2Fe-2S</keyword>
<dbReference type="Proteomes" id="UP000001937">
    <property type="component" value="Chromosome"/>
</dbReference>
<accession>Q2JGJ0</accession>
<evidence type="ECO:0000313" key="8">
    <source>
        <dbReference type="Proteomes" id="UP000001937"/>
    </source>
</evidence>
<dbReference type="AlphaFoldDB" id="Q2JGJ0"/>
<dbReference type="EC" id="1.14.13.-" evidence="7"/>
<dbReference type="GO" id="GO:0046872">
    <property type="term" value="F:metal ion binding"/>
    <property type="evidence" value="ECO:0007669"/>
    <property type="project" value="UniProtKB-KW"/>
</dbReference>
<protein>
    <submittedName>
        <fullName evidence="7">Toluene 4-monooxygenase protein C</fullName>
        <ecNumber evidence="7">1.14.13.-</ecNumber>
    </submittedName>
</protein>
<dbReference type="PROSITE" id="PS51296">
    <property type="entry name" value="RIESKE"/>
    <property type="match status" value="1"/>
</dbReference>
<keyword evidence="8" id="KW-1185">Reference proteome</keyword>
<dbReference type="eggNOG" id="COG2146">
    <property type="taxonomic scope" value="Bacteria"/>
</dbReference>
<accession>A0A1X1PZN8</accession>
<evidence type="ECO:0000256" key="5">
    <source>
        <dbReference type="ARBA" id="ARBA00034078"/>
    </source>
</evidence>
<dbReference type="HOGENOM" id="CLU_055690_5_0_11"/>
<organism evidence="7 8">
    <name type="scientific">Frankia casuarinae (strain DSM 45818 / CECT 9043 / HFP020203 / CcI3)</name>
    <dbReference type="NCBI Taxonomy" id="106370"/>
    <lineage>
        <taxon>Bacteria</taxon>
        <taxon>Bacillati</taxon>
        <taxon>Actinomycetota</taxon>
        <taxon>Actinomycetes</taxon>
        <taxon>Frankiales</taxon>
        <taxon>Frankiaceae</taxon>
        <taxon>Frankia</taxon>
    </lineage>
</organism>
<gene>
    <name evidence="7" type="ordered locus">Francci3_0213</name>
</gene>
<dbReference type="KEGG" id="fra:Francci3_0213"/>
<name>Q2JGJ0_FRACC</name>
<evidence type="ECO:0000256" key="1">
    <source>
        <dbReference type="ARBA" id="ARBA00022714"/>
    </source>
</evidence>
<dbReference type="Pfam" id="PF00355">
    <property type="entry name" value="Rieske"/>
    <property type="match status" value="1"/>
</dbReference>
<dbReference type="PANTHER" id="PTHR21496:SF0">
    <property type="entry name" value="RIESKE DOMAIN-CONTAINING PROTEIN"/>
    <property type="match status" value="1"/>
</dbReference>
<dbReference type="SUPFAM" id="SSF50022">
    <property type="entry name" value="ISP domain"/>
    <property type="match status" value="1"/>
</dbReference>
<keyword evidence="2" id="KW-0479">Metal-binding</keyword>
<keyword evidence="4" id="KW-0411">Iron-sulfur</keyword>
<reference evidence="7 8" key="1">
    <citation type="journal article" date="2007" name="Genome Res.">
        <title>Genome characteristics of facultatively symbiotic Frankia sp. strains reflect host range and host plant biogeography.</title>
        <authorList>
            <person name="Normand P."/>
            <person name="Lapierre P."/>
            <person name="Tisa L.S."/>
            <person name="Gogarten J.P."/>
            <person name="Alloisio N."/>
            <person name="Bagnarol E."/>
            <person name="Bassi C.A."/>
            <person name="Berry A.M."/>
            <person name="Bickhart D.M."/>
            <person name="Choisne N."/>
            <person name="Couloux A."/>
            <person name="Cournoyer B."/>
            <person name="Cruveiller S."/>
            <person name="Daubin V."/>
            <person name="Demange N."/>
            <person name="Francino M.P."/>
            <person name="Goltsman E."/>
            <person name="Huang Y."/>
            <person name="Kopp O.R."/>
            <person name="Labarre L."/>
            <person name="Lapidus A."/>
            <person name="Lavire C."/>
            <person name="Marechal J."/>
            <person name="Martinez M."/>
            <person name="Mastronunzio J.E."/>
            <person name="Mullin B.C."/>
            <person name="Niemann J."/>
            <person name="Pujic P."/>
            <person name="Rawnsley T."/>
            <person name="Rouy Z."/>
            <person name="Schenowitz C."/>
            <person name="Sellstedt A."/>
            <person name="Tavares F."/>
            <person name="Tomkins J.P."/>
            <person name="Vallenet D."/>
            <person name="Valverde C."/>
            <person name="Wall L.G."/>
            <person name="Wang Y."/>
            <person name="Medigue C."/>
            <person name="Benson D.R."/>
        </authorList>
    </citation>
    <scope>NUCLEOTIDE SEQUENCE [LARGE SCALE GENOMIC DNA]</scope>
    <source>
        <strain evidence="8">DSM 45818 / CECT 9043 / CcI3</strain>
    </source>
</reference>
<comment type="cofactor">
    <cofactor evidence="5">
        <name>[2Fe-2S] cluster</name>
        <dbReference type="ChEBI" id="CHEBI:190135"/>
    </cofactor>
</comment>
<proteinExistence type="inferred from homology"/>
<sequence>MAWTDVASLDEVWEGDVLEVTAGAEQVLLAHLPGGALRAYQAVCPHSRFPLVNGAVEDGVLTCAAHHWEFDLATGESLNPSDCRLYSFPVRADGERIIVGIPPDGRRHYHRCRGDATAAPTGRRFS</sequence>
<keyword evidence="3" id="KW-0408">Iron</keyword>
<dbReference type="STRING" id="106370.Francci3_0213"/>
<dbReference type="InterPro" id="IPR017941">
    <property type="entry name" value="Rieske_2Fe-2S"/>
</dbReference>
<dbReference type="Gene3D" id="2.102.10.10">
    <property type="entry name" value="Rieske [2Fe-2S] iron-sulphur domain"/>
    <property type="match status" value="1"/>
</dbReference>